<gene>
    <name evidence="1" type="ORF">BBF96_12010</name>
</gene>
<evidence type="ECO:0000313" key="1">
    <source>
        <dbReference type="EMBL" id="AZR74055.1"/>
    </source>
</evidence>
<organism evidence="1 2">
    <name type="scientific">Anoxybacter fermentans</name>
    <dbReference type="NCBI Taxonomy" id="1323375"/>
    <lineage>
        <taxon>Bacteria</taxon>
        <taxon>Bacillati</taxon>
        <taxon>Bacillota</taxon>
        <taxon>Clostridia</taxon>
        <taxon>Halanaerobiales</taxon>
        <taxon>Anoxybacter</taxon>
    </lineage>
</organism>
<dbReference type="Proteomes" id="UP000267250">
    <property type="component" value="Chromosome"/>
</dbReference>
<dbReference type="EMBL" id="CP016379">
    <property type="protein sequence ID" value="AZR74055.1"/>
    <property type="molecule type" value="Genomic_DNA"/>
</dbReference>
<sequence>MEKEKRLKRARQHIFSLGLYDSGAKIAIQVMTYGLAKIHYLQEYLGYKPNAFFLGAPDLTITRNIYRFNQGIGYGGIISWGEGTDSFIPVDLKPNACGMLIGGVNTPKSCTELIQALEELKNNPGKIEGTNIKWDFNKSNHFINFFKVIDNHNLPPYLFVIHGAGDEFRGDNNGQFGLYIDKSKILKSKVHTLKTPFGDINYLIGEDAIEYFKFYQNVEKFARQRRIHVAHHLFDNFLLITDQTHQGLVGLNEIILGCHKFVDEETLFPLMLRADRPGYLIKGKFNLTEKQLENLEFKARAKELDIYHRLLRANILPHGGGYNFPDLLDIEEVLEVNENRYYKLKTTSGMGSKIVQHLRALPYEYRGQQVLNRTLELGLGQIYATLIPLFTLKI</sequence>
<evidence type="ECO:0000313" key="2">
    <source>
        <dbReference type="Proteomes" id="UP000267250"/>
    </source>
</evidence>
<keyword evidence="2" id="KW-1185">Reference proteome</keyword>
<accession>A0A3Q9HRN5</accession>
<dbReference type="KEGG" id="aft:BBF96_12010"/>
<dbReference type="RefSeq" id="WP_127017400.1">
    <property type="nucleotide sequence ID" value="NZ_CP016379.1"/>
</dbReference>
<dbReference type="OrthoDB" id="2112081at2"/>
<name>A0A3Q9HRN5_9FIRM</name>
<proteinExistence type="predicted"/>
<protein>
    <submittedName>
        <fullName evidence="1">Uncharacterized protein</fullName>
    </submittedName>
</protein>
<reference evidence="1 2" key="1">
    <citation type="submission" date="2016-07" db="EMBL/GenBank/DDBJ databases">
        <title>Genome and transcriptome analysis of iron-reducing fermentative bacteria Anoxybacter fermentans.</title>
        <authorList>
            <person name="Zeng X."/>
            <person name="Shao Z."/>
        </authorList>
    </citation>
    <scope>NUCLEOTIDE SEQUENCE [LARGE SCALE GENOMIC DNA]</scope>
    <source>
        <strain evidence="1 2">DY22613</strain>
    </source>
</reference>
<dbReference type="AlphaFoldDB" id="A0A3Q9HRN5"/>